<comment type="caution">
    <text evidence="3">The sequence shown here is derived from an EMBL/GenBank/DDBJ whole genome shotgun (WGS) entry which is preliminary data.</text>
</comment>
<dbReference type="AlphaFoldDB" id="A0A917ZRW1"/>
<dbReference type="PANTHER" id="PTHR46558:SF11">
    <property type="entry name" value="HTH-TYPE TRANSCRIPTIONAL REGULATOR XRE"/>
    <property type="match status" value="1"/>
</dbReference>
<dbReference type="InterPro" id="IPR001387">
    <property type="entry name" value="Cro/C1-type_HTH"/>
</dbReference>
<keyword evidence="1" id="KW-0238">DNA-binding</keyword>
<organism evidence="3 4">
    <name type="scientific">Marinobacterium nitratireducens</name>
    <dbReference type="NCBI Taxonomy" id="518897"/>
    <lineage>
        <taxon>Bacteria</taxon>
        <taxon>Pseudomonadati</taxon>
        <taxon>Pseudomonadota</taxon>
        <taxon>Gammaproteobacteria</taxon>
        <taxon>Oceanospirillales</taxon>
        <taxon>Oceanospirillaceae</taxon>
        <taxon>Marinobacterium</taxon>
    </lineage>
</organism>
<accession>A0A917ZRW1</accession>
<proteinExistence type="predicted"/>
<sequence length="105" mass="11985">MTKHDRLRAARKTKGLTRAQVADAIHVSESTYREWERGREPRSLDTAQRLCDVLGITMEYYLTGRDHSASLTPPERAVVDLYRAILEERRACVVTVMEALAGRLK</sequence>
<dbReference type="SUPFAM" id="SSF47413">
    <property type="entry name" value="lambda repressor-like DNA-binding domains"/>
    <property type="match status" value="1"/>
</dbReference>
<dbReference type="Proteomes" id="UP000599578">
    <property type="component" value="Unassembled WGS sequence"/>
</dbReference>
<feature type="domain" description="HTH cro/C1-type" evidence="2">
    <location>
        <begin position="7"/>
        <end position="61"/>
    </location>
</feature>
<dbReference type="CDD" id="cd00093">
    <property type="entry name" value="HTH_XRE"/>
    <property type="match status" value="1"/>
</dbReference>
<dbReference type="InterPro" id="IPR010982">
    <property type="entry name" value="Lambda_DNA-bd_dom_sf"/>
</dbReference>
<name>A0A917ZRW1_9GAMM</name>
<dbReference type="PANTHER" id="PTHR46558">
    <property type="entry name" value="TRACRIPTIONAL REGULATORY PROTEIN-RELATED-RELATED"/>
    <property type="match status" value="1"/>
</dbReference>
<keyword evidence="4" id="KW-1185">Reference proteome</keyword>
<dbReference type="GO" id="GO:0003677">
    <property type="term" value="F:DNA binding"/>
    <property type="evidence" value="ECO:0007669"/>
    <property type="project" value="UniProtKB-KW"/>
</dbReference>
<gene>
    <name evidence="3" type="ORF">GCM10011348_46210</name>
</gene>
<evidence type="ECO:0000259" key="2">
    <source>
        <dbReference type="PROSITE" id="PS50943"/>
    </source>
</evidence>
<dbReference type="SMART" id="SM00530">
    <property type="entry name" value="HTH_XRE"/>
    <property type="match status" value="1"/>
</dbReference>
<evidence type="ECO:0000313" key="4">
    <source>
        <dbReference type="Proteomes" id="UP000599578"/>
    </source>
</evidence>
<dbReference type="PROSITE" id="PS50943">
    <property type="entry name" value="HTH_CROC1"/>
    <property type="match status" value="1"/>
</dbReference>
<protein>
    <recommendedName>
        <fullName evidence="2">HTH cro/C1-type domain-containing protein</fullName>
    </recommendedName>
</protein>
<evidence type="ECO:0000313" key="3">
    <source>
        <dbReference type="EMBL" id="GGO89145.1"/>
    </source>
</evidence>
<dbReference type="Pfam" id="PF01381">
    <property type="entry name" value="HTH_3"/>
    <property type="match status" value="1"/>
</dbReference>
<dbReference type="Gene3D" id="1.10.260.40">
    <property type="entry name" value="lambda repressor-like DNA-binding domains"/>
    <property type="match status" value="1"/>
</dbReference>
<evidence type="ECO:0000256" key="1">
    <source>
        <dbReference type="ARBA" id="ARBA00023125"/>
    </source>
</evidence>
<reference evidence="3 4" key="1">
    <citation type="journal article" date="2014" name="Int. J. Syst. Evol. Microbiol.">
        <title>Complete genome sequence of Corynebacterium casei LMG S-19264T (=DSM 44701T), isolated from a smear-ripened cheese.</title>
        <authorList>
            <consortium name="US DOE Joint Genome Institute (JGI-PGF)"/>
            <person name="Walter F."/>
            <person name="Albersmeier A."/>
            <person name="Kalinowski J."/>
            <person name="Ruckert C."/>
        </authorList>
    </citation>
    <scope>NUCLEOTIDE SEQUENCE [LARGE SCALE GENOMIC DNA]</scope>
    <source>
        <strain evidence="3 4">CGMCC 1.7286</strain>
    </source>
</reference>
<dbReference type="EMBL" id="BMLT01000021">
    <property type="protein sequence ID" value="GGO89145.1"/>
    <property type="molecule type" value="Genomic_DNA"/>
</dbReference>
<dbReference type="RefSeq" id="WP_188863012.1">
    <property type="nucleotide sequence ID" value="NZ_BMLT01000021.1"/>
</dbReference>